<keyword evidence="3" id="KW-1185">Reference proteome</keyword>
<gene>
    <name evidence="2" type="ORF">M9Y10_005586</name>
</gene>
<feature type="region of interest" description="Disordered" evidence="1">
    <location>
        <begin position="1"/>
        <end position="50"/>
    </location>
</feature>
<feature type="compositionally biased region" description="Basic and acidic residues" evidence="1">
    <location>
        <begin position="7"/>
        <end position="25"/>
    </location>
</feature>
<organism evidence="2 3">
    <name type="scientific">Tritrichomonas musculus</name>
    <dbReference type="NCBI Taxonomy" id="1915356"/>
    <lineage>
        <taxon>Eukaryota</taxon>
        <taxon>Metamonada</taxon>
        <taxon>Parabasalia</taxon>
        <taxon>Tritrichomonadida</taxon>
        <taxon>Tritrichomonadidae</taxon>
        <taxon>Tritrichomonas</taxon>
    </lineage>
</organism>
<proteinExistence type="predicted"/>
<protein>
    <submittedName>
        <fullName evidence="2">Uncharacterized protein</fullName>
    </submittedName>
</protein>
<feature type="region of interest" description="Disordered" evidence="1">
    <location>
        <begin position="83"/>
        <end position="125"/>
    </location>
</feature>
<dbReference type="Proteomes" id="UP001470230">
    <property type="component" value="Unassembled WGS sequence"/>
</dbReference>
<accession>A0ABR2JCJ3</accession>
<evidence type="ECO:0000256" key="1">
    <source>
        <dbReference type="SAM" id="MobiDB-lite"/>
    </source>
</evidence>
<name>A0ABR2JCJ3_9EUKA</name>
<dbReference type="EMBL" id="JAPFFF010000012">
    <property type="protein sequence ID" value="KAK8875421.1"/>
    <property type="molecule type" value="Genomic_DNA"/>
</dbReference>
<evidence type="ECO:0000313" key="3">
    <source>
        <dbReference type="Proteomes" id="UP001470230"/>
    </source>
</evidence>
<sequence>MNNNYHRFGDRRDYYQRNQPQDRRYPNAPYRSQSSNYGQHYNNSYEPYQQNSYDSYSQRYQSYGQGYNSYQQQQQQYQYDPNMYNQVPQQHPPPQQYSYDQSYSRQQYHNMPPGDLAQSQQQQNQIPNDQDYMNSQLIDFRGRLHEYIPYAAPRRAIVRLYSGQSIDDWLITEIISNMKSFIEYKAGVTFLLNIQSKMTYKSQPLVDAIVNNYENILKTSEGYKLFSRVCEDITPEILNNIAQWCFDLFLQYPNNDPEYINLLSVFVRVLCNNPNCYLKMINLNVYLSNPPASVIGAAIIENCPENVVNNFIYEINNNLNTLLNDKDLSELVNSLLIRDPKNIRDLKNVRDLLFNFLFPQIDAFIAHNWRWKVCYNLLDVLSMDQKYKVADRICRNCSLVREKHMDDLIYRALLVVNANIRQNSLLGLLNPILENRDFPKVNDFIRNMRYADFI</sequence>
<feature type="compositionally biased region" description="Polar residues" evidence="1">
    <location>
        <begin position="30"/>
        <end position="47"/>
    </location>
</feature>
<feature type="compositionally biased region" description="Low complexity" evidence="1">
    <location>
        <begin position="96"/>
        <end position="108"/>
    </location>
</feature>
<comment type="caution">
    <text evidence="2">The sequence shown here is derived from an EMBL/GenBank/DDBJ whole genome shotgun (WGS) entry which is preliminary data.</text>
</comment>
<reference evidence="2 3" key="1">
    <citation type="submission" date="2024-04" db="EMBL/GenBank/DDBJ databases">
        <title>Tritrichomonas musculus Genome.</title>
        <authorList>
            <person name="Alves-Ferreira E."/>
            <person name="Grigg M."/>
            <person name="Lorenzi H."/>
            <person name="Galac M."/>
        </authorList>
    </citation>
    <scope>NUCLEOTIDE SEQUENCE [LARGE SCALE GENOMIC DNA]</scope>
    <source>
        <strain evidence="2 3">EAF2021</strain>
    </source>
</reference>
<evidence type="ECO:0000313" key="2">
    <source>
        <dbReference type="EMBL" id="KAK8875421.1"/>
    </source>
</evidence>